<dbReference type="Proteomes" id="UP000326759">
    <property type="component" value="Unassembled WGS sequence"/>
</dbReference>
<feature type="signal peptide" evidence="2">
    <location>
        <begin position="1"/>
        <end position="18"/>
    </location>
</feature>
<dbReference type="EMBL" id="SEYY01020905">
    <property type="protein sequence ID" value="KAB7496922.1"/>
    <property type="molecule type" value="Genomic_DNA"/>
</dbReference>
<organism evidence="3 4">
    <name type="scientific">Armadillidium nasatum</name>
    <dbReference type="NCBI Taxonomy" id="96803"/>
    <lineage>
        <taxon>Eukaryota</taxon>
        <taxon>Metazoa</taxon>
        <taxon>Ecdysozoa</taxon>
        <taxon>Arthropoda</taxon>
        <taxon>Crustacea</taxon>
        <taxon>Multicrustacea</taxon>
        <taxon>Malacostraca</taxon>
        <taxon>Eumalacostraca</taxon>
        <taxon>Peracarida</taxon>
        <taxon>Isopoda</taxon>
        <taxon>Oniscidea</taxon>
        <taxon>Crinocheta</taxon>
        <taxon>Armadillidiidae</taxon>
        <taxon>Armadillidium</taxon>
    </lineage>
</organism>
<name>A0A5N5SSE5_9CRUS</name>
<accession>A0A5N5SSE5</accession>
<comment type="caution">
    <text evidence="3">The sequence shown here is derived from an EMBL/GenBank/DDBJ whole genome shotgun (WGS) entry which is preliminary data.</text>
</comment>
<feature type="chain" id="PRO_5024404856" description="C-type lectin domain-containing protein" evidence="2">
    <location>
        <begin position="19"/>
        <end position="217"/>
    </location>
</feature>
<reference evidence="3 4" key="1">
    <citation type="journal article" date="2019" name="PLoS Biol.">
        <title>Sex chromosomes control vertical transmission of feminizing Wolbachia symbionts in an isopod.</title>
        <authorList>
            <person name="Becking T."/>
            <person name="Chebbi M.A."/>
            <person name="Giraud I."/>
            <person name="Moumen B."/>
            <person name="Laverre T."/>
            <person name="Caubet Y."/>
            <person name="Peccoud J."/>
            <person name="Gilbert C."/>
            <person name="Cordaux R."/>
        </authorList>
    </citation>
    <scope>NUCLEOTIDE SEQUENCE [LARGE SCALE GENOMIC DNA]</scope>
    <source>
        <strain evidence="3">ANa2</strain>
        <tissue evidence="3">Whole body excluding digestive tract and cuticle</tissue>
    </source>
</reference>
<evidence type="ECO:0000313" key="3">
    <source>
        <dbReference type="EMBL" id="KAB7496922.1"/>
    </source>
</evidence>
<protein>
    <recommendedName>
        <fullName evidence="5">C-type lectin domain-containing protein</fullName>
    </recommendedName>
</protein>
<evidence type="ECO:0000256" key="2">
    <source>
        <dbReference type="SAM" id="SignalP"/>
    </source>
</evidence>
<proteinExistence type="predicted"/>
<keyword evidence="4" id="KW-1185">Reference proteome</keyword>
<sequence length="217" mass="23980">MFHILMFLLFGIFSETMGCKLPHHRPGGGTGTRAGTGTGAEAGTGTGSEAGTGTGAETGRDTGTGEDNMEFCRQNKMSRMGSNNAFELKILKICVTRTNLNYEDAKKECSKSGFNYFVPDSDEMHTLFKEQIAHVKAQSPAHKMAWYPRYFDEVKKKFIWESKAENSIALPGFYDPSTSSLNENKICSVWKGSNSKVEPSSCQSHRKTFAVCAQRLF</sequence>
<feature type="compositionally biased region" description="Gly residues" evidence="1">
    <location>
        <begin position="27"/>
        <end position="56"/>
    </location>
</feature>
<evidence type="ECO:0000313" key="4">
    <source>
        <dbReference type="Proteomes" id="UP000326759"/>
    </source>
</evidence>
<gene>
    <name evidence="3" type="ORF">Anas_13337</name>
</gene>
<dbReference type="AlphaFoldDB" id="A0A5N5SSE5"/>
<evidence type="ECO:0008006" key="5">
    <source>
        <dbReference type="Google" id="ProtNLM"/>
    </source>
</evidence>
<evidence type="ECO:0000256" key="1">
    <source>
        <dbReference type="SAM" id="MobiDB-lite"/>
    </source>
</evidence>
<keyword evidence="2" id="KW-0732">Signal</keyword>
<dbReference type="OrthoDB" id="6385313at2759"/>
<feature type="region of interest" description="Disordered" evidence="1">
    <location>
        <begin position="24"/>
        <end position="67"/>
    </location>
</feature>